<proteinExistence type="inferred from homology"/>
<dbReference type="PANTHER" id="PTHR11787:SF4">
    <property type="entry name" value="CHM, RAB ESCORT PROTEIN 1"/>
    <property type="match status" value="1"/>
</dbReference>
<dbReference type="AlphaFoldDB" id="A0A4S2MEG8"/>
<dbReference type="Pfam" id="PF22603">
    <property type="entry name" value="RAE1_2_domI_C"/>
    <property type="match status" value="1"/>
</dbReference>
<dbReference type="GO" id="GO:0005634">
    <property type="term" value="C:nucleus"/>
    <property type="evidence" value="ECO:0007669"/>
    <property type="project" value="TreeGrafter"/>
</dbReference>
<dbReference type="Gene3D" id="1.10.405.10">
    <property type="entry name" value="Guanine Nucleotide Dissociation Inhibitor, domain 1"/>
    <property type="match status" value="1"/>
</dbReference>
<dbReference type="Pfam" id="PF00996">
    <property type="entry name" value="GDI"/>
    <property type="match status" value="2"/>
</dbReference>
<dbReference type="SUPFAM" id="SSF51905">
    <property type="entry name" value="FAD/NAD(P)-binding domain"/>
    <property type="match status" value="1"/>
</dbReference>
<dbReference type="GO" id="GO:0005092">
    <property type="term" value="F:GDP-dissociation inhibitor activity"/>
    <property type="evidence" value="ECO:0007669"/>
    <property type="project" value="InterPro"/>
</dbReference>
<dbReference type="EMBL" id="SJOL01003564">
    <property type="protein sequence ID" value="TGZ72577.1"/>
    <property type="molecule type" value="Genomic_DNA"/>
</dbReference>
<reference evidence="4 5" key="1">
    <citation type="journal article" date="2019" name="BMC Genomics">
        <title>New insights from Opisthorchis felineus genome: update on genomics of the epidemiologically important liver flukes.</title>
        <authorList>
            <person name="Ershov N.I."/>
            <person name="Mordvinov V.A."/>
            <person name="Prokhortchouk E.B."/>
            <person name="Pakharukova M.Y."/>
            <person name="Gunbin K.V."/>
            <person name="Ustyantsev K."/>
            <person name="Genaev M.A."/>
            <person name="Blinov A.G."/>
            <person name="Mazur A."/>
            <person name="Boulygina E."/>
            <person name="Tsygankova S."/>
            <person name="Khrameeva E."/>
            <person name="Chekanov N."/>
            <person name="Fan G."/>
            <person name="Xiao A."/>
            <person name="Zhang H."/>
            <person name="Xu X."/>
            <person name="Yang H."/>
            <person name="Solovyev V."/>
            <person name="Lee S.M."/>
            <person name="Liu X."/>
            <person name="Afonnikov D.A."/>
            <person name="Skryabin K.G."/>
        </authorList>
    </citation>
    <scope>NUCLEOTIDE SEQUENCE [LARGE SCALE GENOMIC DNA]</scope>
    <source>
        <strain evidence="4">AK-0245</strain>
        <tissue evidence="4">Whole organism</tissue>
    </source>
</reference>
<evidence type="ECO:0000313" key="4">
    <source>
        <dbReference type="EMBL" id="TGZ72577.1"/>
    </source>
</evidence>
<dbReference type="InterPro" id="IPR054420">
    <property type="entry name" value="RAE1_2_domI_C"/>
</dbReference>
<dbReference type="InterPro" id="IPR018203">
    <property type="entry name" value="GDP_dissociation_inhibitor"/>
</dbReference>
<dbReference type="Gene3D" id="3.50.50.60">
    <property type="entry name" value="FAD/NAD(P)-binding domain"/>
    <property type="match status" value="1"/>
</dbReference>
<dbReference type="EMBL" id="SJOL01003564">
    <property type="protein sequence ID" value="TGZ72576.1"/>
    <property type="molecule type" value="Genomic_DNA"/>
</dbReference>
<protein>
    <recommendedName>
        <fullName evidence="3">RAE1/2 domain-containing protein</fullName>
    </recommendedName>
</protein>
<evidence type="ECO:0000313" key="5">
    <source>
        <dbReference type="Proteomes" id="UP000308267"/>
    </source>
</evidence>
<keyword evidence="5" id="KW-1185">Reference proteome</keyword>
<feature type="region of interest" description="Disordered" evidence="2">
    <location>
        <begin position="637"/>
        <end position="666"/>
    </location>
</feature>
<evidence type="ECO:0000256" key="2">
    <source>
        <dbReference type="SAM" id="MobiDB-lite"/>
    </source>
</evidence>
<feature type="compositionally biased region" description="Polar residues" evidence="2">
    <location>
        <begin position="607"/>
        <end position="620"/>
    </location>
</feature>
<gene>
    <name evidence="4" type="ORF">CRM22_002008</name>
</gene>
<dbReference type="PRINTS" id="PR00891">
    <property type="entry name" value="RABGDIREP"/>
</dbReference>
<feature type="domain" description="RAE1/2" evidence="3">
    <location>
        <begin position="411"/>
        <end position="530"/>
    </location>
</feature>
<accession>A0A4S2MEG8</accession>
<dbReference type="InterPro" id="IPR036188">
    <property type="entry name" value="FAD/NAD-bd_sf"/>
</dbReference>
<feature type="compositionally biased region" description="Polar residues" evidence="2">
    <location>
        <begin position="655"/>
        <end position="666"/>
    </location>
</feature>
<dbReference type="GO" id="GO:0007264">
    <property type="term" value="P:small GTPase-mediated signal transduction"/>
    <property type="evidence" value="ECO:0007669"/>
    <property type="project" value="InterPro"/>
</dbReference>
<feature type="region of interest" description="Disordered" evidence="2">
    <location>
        <begin position="598"/>
        <end position="620"/>
    </location>
</feature>
<dbReference type="STRING" id="147828.A0A4S2MEG8"/>
<dbReference type="PANTHER" id="PTHR11787">
    <property type="entry name" value="RAB GDP-DISSOCIATION INHIBITOR"/>
    <property type="match status" value="1"/>
</dbReference>
<dbReference type="Proteomes" id="UP000308267">
    <property type="component" value="Unassembled WGS sequence"/>
</dbReference>
<organism evidence="4 5">
    <name type="scientific">Opisthorchis felineus</name>
    <dbReference type="NCBI Taxonomy" id="147828"/>
    <lineage>
        <taxon>Eukaryota</taxon>
        <taxon>Metazoa</taxon>
        <taxon>Spiralia</taxon>
        <taxon>Lophotrochozoa</taxon>
        <taxon>Platyhelminthes</taxon>
        <taxon>Trematoda</taxon>
        <taxon>Digenea</taxon>
        <taxon>Opisthorchiida</taxon>
        <taxon>Opisthorchiata</taxon>
        <taxon>Opisthorchiidae</taxon>
        <taxon>Opisthorchis</taxon>
    </lineage>
</organism>
<evidence type="ECO:0000256" key="1">
    <source>
        <dbReference type="ARBA" id="ARBA00005593"/>
    </source>
</evidence>
<dbReference type="Gene3D" id="3.30.519.10">
    <property type="entry name" value="Guanine Nucleotide Dissociation Inhibitor, domain 2"/>
    <property type="match status" value="1"/>
</dbReference>
<comment type="caution">
    <text evidence="4">The sequence shown here is derived from an EMBL/GenBank/DDBJ whole genome shotgun (WGS) entry which is preliminary data.</text>
</comment>
<sequence>MDFPEDVDCIIYGTGLPESIISASLSILGKHVLHIDQNNYYGGSSASIRFEDLARLLLSPDGAHESKDESNSLGGGVLQFGKSSYSVPSRCSAMWFLDEHPVSNSESSQSATSSNLTSHVWTRASVEARMRRVDLDLLPKIIFATSPTVTALLRSDVTRYLEFRFVSRYLAYTTVPTSPEKQTQQSDSSTSITAAPTIVQVPVGRSELFKTKLLTLRQKRLLGAFFEWCFNLTVDDNQTPIAGAPQNRSYDAYAIRPFREFLREQHNLDDFLQEVITTNLALAGENIVTDEAIRRIRRLLISMNRFGQHPILWPLYGCGDLPQSYCRMSAVFGAVFCLDCQLVSLRPIETQLGDTGNRLAVDNIGSEPTRSARQFVARLSNGHEVRTTCCVIGADCAPQQWIQTQVHRWCARAILITDRSLYPVGRKPTDVSILAIPLSGRGDAELDPVLLLEIPVETARRNDVELFVVHVSAQIRSASLDPAQLFQPMLNRLFELRAPGSCDEVQSDTGSPLPRVLWAGYFCIPDLSSVEPITSARTNDPRFSSSTGFFLSPGADSSFDMDSTAIAAESVFRDVATRLDLHPASDISVSTLLTAAGGSDGPRLPTLASSNGNLPASPTQSTINPYVSLDARWDGLFPPRPPRPEDIVSADDDQGTLQTSAFPDTA</sequence>
<evidence type="ECO:0000259" key="3">
    <source>
        <dbReference type="Pfam" id="PF22603"/>
    </source>
</evidence>
<dbReference type="GO" id="GO:0016192">
    <property type="term" value="P:vesicle-mediated transport"/>
    <property type="evidence" value="ECO:0007669"/>
    <property type="project" value="TreeGrafter"/>
</dbReference>
<dbReference type="GO" id="GO:0005968">
    <property type="term" value="C:Rab-protein geranylgeranyltransferase complex"/>
    <property type="evidence" value="ECO:0007669"/>
    <property type="project" value="TreeGrafter"/>
</dbReference>
<dbReference type="OrthoDB" id="1923006at2759"/>
<name>A0A4S2MEG8_OPIFE</name>
<comment type="similarity">
    <text evidence="1">Belongs to the Rab GDI family.</text>
</comment>
<dbReference type="GO" id="GO:0005829">
    <property type="term" value="C:cytosol"/>
    <property type="evidence" value="ECO:0007669"/>
    <property type="project" value="TreeGrafter"/>
</dbReference>